<evidence type="ECO:0008006" key="5">
    <source>
        <dbReference type="Google" id="ProtNLM"/>
    </source>
</evidence>
<dbReference type="InterPro" id="IPR040255">
    <property type="entry name" value="Non-specific_endonuclease"/>
</dbReference>
<dbReference type="Pfam" id="PF01223">
    <property type="entry name" value="Endonuclease_NS"/>
    <property type="match status" value="1"/>
</dbReference>
<dbReference type="InterPro" id="IPR044925">
    <property type="entry name" value="His-Me_finger_sf"/>
</dbReference>
<dbReference type="PANTHER" id="PTHR13966">
    <property type="entry name" value="ENDONUCLEASE RELATED"/>
    <property type="match status" value="1"/>
</dbReference>
<keyword evidence="4" id="KW-1185">Reference proteome</keyword>
<dbReference type="SMART" id="SM00892">
    <property type="entry name" value="Endonuclease_NS"/>
    <property type="match status" value="1"/>
</dbReference>
<dbReference type="Proteomes" id="UP001156682">
    <property type="component" value="Unassembled WGS sequence"/>
</dbReference>
<dbReference type="RefSeq" id="WP_027851225.1">
    <property type="nucleotide sequence ID" value="NZ_BSOR01000035.1"/>
</dbReference>
<dbReference type="InterPro" id="IPR001604">
    <property type="entry name" value="Endo_G_ENPP1-like_dom"/>
</dbReference>
<feature type="domain" description="DNA/RNA non-specific endonuclease/pyrophosphatase/phosphodiesterase" evidence="2">
    <location>
        <begin position="57"/>
        <end position="255"/>
    </location>
</feature>
<evidence type="ECO:0000313" key="3">
    <source>
        <dbReference type="EMBL" id="GLR64584.1"/>
    </source>
</evidence>
<dbReference type="InterPro" id="IPR020821">
    <property type="entry name" value="ENPP1-3/EXOG-like_nuc-like"/>
</dbReference>
<evidence type="ECO:0000313" key="4">
    <source>
        <dbReference type="Proteomes" id="UP001156682"/>
    </source>
</evidence>
<comment type="caution">
    <text evidence="3">The sequence shown here is derived from an EMBL/GenBank/DDBJ whole genome shotgun (WGS) entry which is preliminary data.</text>
</comment>
<dbReference type="SUPFAM" id="SSF54060">
    <property type="entry name" value="His-Me finger endonucleases"/>
    <property type="match status" value="1"/>
</dbReference>
<evidence type="ECO:0000259" key="1">
    <source>
        <dbReference type="SMART" id="SM00477"/>
    </source>
</evidence>
<dbReference type="InterPro" id="IPR044929">
    <property type="entry name" value="DNA/RNA_non-sp_Endonuclease_sf"/>
</dbReference>
<gene>
    <name evidence="3" type="ORF">GCM10007878_20220</name>
</gene>
<dbReference type="EMBL" id="BSOR01000035">
    <property type="protein sequence ID" value="GLR64584.1"/>
    <property type="molecule type" value="Genomic_DNA"/>
</dbReference>
<name>A0ABQ5ZWP7_9GAMM</name>
<accession>A0ABQ5ZWP7</accession>
<dbReference type="PANTHER" id="PTHR13966:SF5">
    <property type="entry name" value="ENDONUCLEASE G, MITOCHONDRIAL"/>
    <property type="match status" value="1"/>
</dbReference>
<organism evidence="3 4">
    <name type="scientific">Marinospirillum insulare</name>
    <dbReference type="NCBI Taxonomy" id="217169"/>
    <lineage>
        <taxon>Bacteria</taxon>
        <taxon>Pseudomonadati</taxon>
        <taxon>Pseudomonadota</taxon>
        <taxon>Gammaproteobacteria</taxon>
        <taxon>Oceanospirillales</taxon>
        <taxon>Oceanospirillaceae</taxon>
        <taxon>Marinospirillum</taxon>
    </lineage>
</organism>
<sequence length="281" mass="32764">MKLKRILKLPSWIFLVLILGGSFAYWQEVQEREYHAYAGLPQLQDWKDWQRWHRVLRNPGFMVGYSEIRMNPLWVTYRIEAVEPGGSGQRPSKFSYDWRSLVRVEHNDYTGSGYDRGHLAPNYAIAKVHGREAQLKTFLMTNISPQKPNLNRRVWQRIEQAAMDHFAVLKGEVWVITGPVFDEEIERLPGKFIEIPDAFYKIFIAPPEGDRPLEVLAFVVPQSVRGSEPLAKFVTSVRKIEDLTGLDFMHRLPQALQDELETTKKPQAWQLKEVNQLMGRF</sequence>
<protein>
    <recommendedName>
        <fullName evidence="5">Endonuclease G</fullName>
    </recommendedName>
</protein>
<evidence type="ECO:0000259" key="2">
    <source>
        <dbReference type="SMART" id="SM00892"/>
    </source>
</evidence>
<proteinExistence type="predicted"/>
<dbReference type="Gene3D" id="3.40.570.10">
    <property type="entry name" value="Extracellular Endonuclease, subunit A"/>
    <property type="match status" value="1"/>
</dbReference>
<reference evidence="4" key="1">
    <citation type="journal article" date="2019" name="Int. J. Syst. Evol. Microbiol.">
        <title>The Global Catalogue of Microorganisms (GCM) 10K type strain sequencing project: providing services to taxonomists for standard genome sequencing and annotation.</title>
        <authorList>
            <consortium name="The Broad Institute Genomics Platform"/>
            <consortium name="The Broad Institute Genome Sequencing Center for Infectious Disease"/>
            <person name="Wu L."/>
            <person name="Ma J."/>
        </authorList>
    </citation>
    <scope>NUCLEOTIDE SEQUENCE [LARGE SCALE GENOMIC DNA]</scope>
    <source>
        <strain evidence="4">NBRC 100033</strain>
    </source>
</reference>
<dbReference type="SMART" id="SM00477">
    <property type="entry name" value="NUC"/>
    <property type="match status" value="1"/>
</dbReference>
<feature type="domain" description="ENPP1-3/EXOG-like endonuclease/phosphodiesterase" evidence="1">
    <location>
        <begin position="58"/>
        <end position="255"/>
    </location>
</feature>